<dbReference type="Pfam" id="PF22521">
    <property type="entry name" value="HypF_C_2"/>
    <property type="match status" value="1"/>
</dbReference>
<protein>
    <submittedName>
        <fullName evidence="2">Carbamoyltransferase HypF</fullName>
        <ecNumber evidence="2">2.1.3.-</ecNumber>
    </submittedName>
</protein>
<proteinExistence type="predicted"/>
<reference evidence="2 3" key="1">
    <citation type="submission" date="2015-01" db="EMBL/GenBank/DDBJ databases">
        <title>Draft genome of the acidophilic iron oxidizer Acidithrix ferrooxidans strain Py-F3.</title>
        <authorList>
            <person name="Poehlein A."/>
            <person name="Eisen S."/>
            <person name="Schloemann M."/>
            <person name="Johnson B.D."/>
            <person name="Daniel R."/>
            <person name="Muehling M."/>
        </authorList>
    </citation>
    <scope>NUCLEOTIDE SEQUENCE [LARGE SCALE GENOMIC DNA]</scope>
    <source>
        <strain evidence="2 3">Py-F3</strain>
    </source>
</reference>
<dbReference type="AlphaFoldDB" id="A0A0D8HLB2"/>
<dbReference type="EC" id="2.1.3.-" evidence="2"/>
<gene>
    <name evidence="2" type="primary">hypF</name>
    <name evidence="2" type="ORF">AXFE_04900</name>
</gene>
<name>A0A0D8HLB2_9ACTN</name>
<dbReference type="GO" id="GO:0051604">
    <property type="term" value="P:protein maturation"/>
    <property type="evidence" value="ECO:0007669"/>
    <property type="project" value="TreeGrafter"/>
</dbReference>
<feature type="domain" description="Carbamoyltransferase Kae1-like" evidence="1">
    <location>
        <begin position="12"/>
        <end position="125"/>
    </location>
</feature>
<dbReference type="GO" id="GO:0016743">
    <property type="term" value="F:carboxyl- or carbamoyltransferase activity"/>
    <property type="evidence" value="ECO:0007669"/>
    <property type="project" value="TreeGrafter"/>
</dbReference>
<dbReference type="STRING" id="1280514.AXFE_04900"/>
<dbReference type="PANTHER" id="PTHR42959:SF1">
    <property type="entry name" value="CARBAMOYLTRANSFERASE HYPF"/>
    <property type="match status" value="1"/>
</dbReference>
<dbReference type="Gene3D" id="3.30.420.40">
    <property type="match status" value="1"/>
</dbReference>
<dbReference type="InterPro" id="IPR051060">
    <property type="entry name" value="Carbamoyltrans_HypF-like"/>
</dbReference>
<dbReference type="EMBL" id="JXYS01000012">
    <property type="protein sequence ID" value="KJF18542.1"/>
    <property type="molecule type" value="Genomic_DNA"/>
</dbReference>
<evidence type="ECO:0000313" key="2">
    <source>
        <dbReference type="EMBL" id="KJF18542.1"/>
    </source>
</evidence>
<evidence type="ECO:0000313" key="3">
    <source>
        <dbReference type="Proteomes" id="UP000032360"/>
    </source>
</evidence>
<accession>A0A0D8HLB2</accession>
<dbReference type="PANTHER" id="PTHR42959">
    <property type="entry name" value="CARBAMOYLTRANSFERASE"/>
    <property type="match status" value="1"/>
</dbReference>
<dbReference type="GO" id="GO:0008270">
    <property type="term" value="F:zinc ion binding"/>
    <property type="evidence" value="ECO:0007669"/>
    <property type="project" value="TreeGrafter"/>
</dbReference>
<keyword evidence="3" id="KW-1185">Reference proteome</keyword>
<organism evidence="2 3">
    <name type="scientific">Acidithrix ferrooxidans</name>
    <dbReference type="NCBI Taxonomy" id="1280514"/>
    <lineage>
        <taxon>Bacteria</taxon>
        <taxon>Bacillati</taxon>
        <taxon>Actinomycetota</taxon>
        <taxon>Acidimicrobiia</taxon>
        <taxon>Acidimicrobiales</taxon>
        <taxon>Acidimicrobiaceae</taxon>
        <taxon>Acidithrix</taxon>
    </lineage>
</organism>
<dbReference type="Proteomes" id="UP000032360">
    <property type="component" value="Unassembled WGS sequence"/>
</dbReference>
<comment type="caution">
    <text evidence="2">The sequence shown here is derived from an EMBL/GenBank/DDBJ whole genome shotgun (WGS) entry which is preliminary data.</text>
</comment>
<evidence type="ECO:0000259" key="1">
    <source>
        <dbReference type="Pfam" id="PF22521"/>
    </source>
</evidence>
<dbReference type="InterPro" id="IPR055128">
    <property type="entry name" value="HypF_C_2"/>
</dbReference>
<sequence length="143" mass="15378">MYLGVLAHRAMNSNQADPHVRFDKDQERWVIDTASIFRETAQKILDGQDPSEIALYAYGALATSTAEVLIELSATTNLRTVVLAGGCFQNIILLKESTKELEMAGFRVLCSLEVPPNDGGISLGQVAIAAARLGQTSSPKAIT</sequence>
<keyword evidence="2" id="KW-0808">Transferase</keyword>
<dbReference type="PATRIC" id="fig|1280514.3.peg.677"/>